<evidence type="ECO:0000313" key="2">
    <source>
        <dbReference type="Proteomes" id="UP000789759"/>
    </source>
</evidence>
<keyword evidence="2" id="KW-1185">Reference proteome</keyword>
<sequence>MQRETLHSSNKRCDNLNNQLIESLYIRLHGMLFTEIGLEFIDQILEIFIDILFRLKDIQSYNDTNGTKWLLTTSTNMNFNQILDLDPTFAEESRLTFTVMYQLMSKYLDSISFQGEVD</sequence>
<gene>
    <name evidence="1" type="ORF">CPELLU_LOCUS14960</name>
</gene>
<protein>
    <submittedName>
        <fullName evidence="1">12600_t:CDS:1</fullName>
    </submittedName>
</protein>
<comment type="caution">
    <text evidence="1">The sequence shown here is derived from an EMBL/GenBank/DDBJ whole genome shotgun (WGS) entry which is preliminary data.</text>
</comment>
<dbReference type="OrthoDB" id="2017974at2759"/>
<evidence type="ECO:0000313" key="1">
    <source>
        <dbReference type="EMBL" id="CAG8755155.1"/>
    </source>
</evidence>
<reference evidence="1" key="1">
    <citation type="submission" date="2021-06" db="EMBL/GenBank/DDBJ databases">
        <authorList>
            <person name="Kallberg Y."/>
            <person name="Tangrot J."/>
            <person name="Rosling A."/>
        </authorList>
    </citation>
    <scope>NUCLEOTIDE SEQUENCE</scope>
    <source>
        <strain evidence="1">FL966</strain>
    </source>
</reference>
<feature type="non-terminal residue" evidence="1">
    <location>
        <position position="1"/>
    </location>
</feature>
<dbReference type="EMBL" id="CAJVQA010018640">
    <property type="protein sequence ID" value="CAG8755155.1"/>
    <property type="molecule type" value="Genomic_DNA"/>
</dbReference>
<dbReference type="AlphaFoldDB" id="A0A9N9NS40"/>
<dbReference type="Proteomes" id="UP000789759">
    <property type="component" value="Unassembled WGS sequence"/>
</dbReference>
<organism evidence="1 2">
    <name type="scientific">Cetraspora pellucida</name>
    <dbReference type="NCBI Taxonomy" id="1433469"/>
    <lineage>
        <taxon>Eukaryota</taxon>
        <taxon>Fungi</taxon>
        <taxon>Fungi incertae sedis</taxon>
        <taxon>Mucoromycota</taxon>
        <taxon>Glomeromycotina</taxon>
        <taxon>Glomeromycetes</taxon>
        <taxon>Diversisporales</taxon>
        <taxon>Gigasporaceae</taxon>
        <taxon>Cetraspora</taxon>
    </lineage>
</organism>
<name>A0A9N9NS40_9GLOM</name>
<accession>A0A9N9NS40</accession>
<proteinExistence type="predicted"/>